<name>A0A9W7VZ20_9PEZI</name>
<dbReference type="Proteomes" id="UP001138500">
    <property type="component" value="Unassembled WGS sequence"/>
</dbReference>
<evidence type="ECO:0000313" key="1">
    <source>
        <dbReference type="EMBL" id="KAH9820434.1"/>
    </source>
</evidence>
<evidence type="ECO:0000313" key="2">
    <source>
        <dbReference type="Proteomes" id="UP001138500"/>
    </source>
</evidence>
<dbReference type="EMBL" id="RIBY02002300">
    <property type="protein sequence ID" value="KAH9820434.1"/>
    <property type="molecule type" value="Genomic_DNA"/>
</dbReference>
<reference evidence="1 2" key="1">
    <citation type="journal article" date="2018" name="IMA Fungus">
        <title>IMA Genome-F 10: Nine draft genome sequences of Claviceps purpurea s.lat., including C. arundinis, C. humidiphila, and C. cf. spartinae, pseudomolecules for the pitch canker pathogen Fusarium circinatum, draft genome of Davidsoniella eucalypti, Grosmannia galeiformis, Quambalaria eucalypti, and Teratosphaeria destructans.</title>
        <authorList>
            <person name="Wingfield B.D."/>
            <person name="Liu M."/>
            <person name="Nguyen H.D."/>
            <person name="Lane F.A."/>
            <person name="Morgan S.W."/>
            <person name="De Vos L."/>
            <person name="Wilken P.M."/>
            <person name="Duong T.A."/>
            <person name="Aylward J."/>
            <person name="Coetzee M.P."/>
            <person name="Dadej K."/>
            <person name="De Beer Z.W."/>
            <person name="Findlay W."/>
            <person name="Havenga M."/>
            <person name="Kolarik M."/>
            <person name="Menzies J.G."/>
            <person name="Naidoo K."/>
            <person name="Pochopski O."/>
            <person name="Shoukouhi P."/>
            <person name="Santana Q.C."/>
            <person name="Seifert K.A."/>
            <person name="Soal N."/>
            <person name="Steenkamp E.T."/>
            <person name="Tatham C.T."/>
            <person name="van der Nest M.A."/>
            <person name="Wingfield M.J."/>
        </authorList>
    </citation>
    <scope>NUCLEOTIDE SEQUENCE [LARGE SCALE GENOMIC DNA]</scope>
    <source>
        <strain evidence="1">CMW44962</strain>
    </source>
</reference>
<proteinExistence type="predicted"/>
<sequence>MLLSLLALSSIVDATYWSGAKEASSPYKYYLEFQYSNKFITVGDTWLWNTIWQKGFESGNAAGISTDELYTQYGFNNMCIQDGSKPDLEVRIKMDGKWGTIDGMDGTITRNQLVQAMWEMVLKIQEDDGTVWRGCASAVYGLSDNPKALCGKFRPLQCKCRKNGGDGGYNADLCMDKVPAYRIPEEMEVNVYNIDGSLRADTLVVTVTSHQVVEPIVTCGKLGAVAEVAFGMIPEFGKSLADQIKILCRN</sequence>
<dbReference type="OrthoDB" id="3908196at2759"/>
<dbReference type="AlphaFoldDB" id="A0A9W7VZ20"/>
<organism evidence="1 2">
    <name type="scientific">Teratosphaeria destructans</name>
    <dbReference type="NCBI Taxonomy" id="418781"/>
    <lineage>
        <taxon>Eukaryota</taxon>
        <taxon>Fungi</taxon>
        <taxon>Dikarya</taxon>
        <taxon>Ascomycota</taxon>
        <taxon>Pezizomycotina</taxon>
        <taxon>Dothideomycetes</taxon>
        <taxon>Dothideomycetidae</taxon>
        <taxon>Mycosphaerellales</taxon>
        <taxon>Teratosphaeriaceae</taxon>
        <taxon>Teratosphaeria</taxon>
    </lineage>
</organism>
<reference evidence="1 2" key="2">
    <citation type="journal article" date="2021" name="Curr. Genet.">
        <title>Genetic response to nitrogen starvation in the aggressive Eucalyptus foliar pathogen Teratosphaeria destructans.</title>
        <authorList>
            <person name="Havenga M."/>
            <person name="Wingfield B.D."/>
            <person name="Wingfield M.J."/>
            <person name="Dreyer L.L."/>
            <person name="Roets F."/>
            <person name="Aylward J."/>
        </authorList>
    </citation>
    <scope>NUCLEOTIDE SEQUENCE [LARGE SCALE GENOMIC DNA]</scope>
    <source>
        <strain evidence="1">CMW44962</strain>
    </source>
</reference>
<gene>
    <name evidence="1" type="ORF">Tdes44962_MAKER05128</name>
</gene>
<comment type="caution">
    <text evidence="1">The sequence shown here is derived from an EMBL/GenBank/DDBJ whole genome shotgun (WGS) entry which is preliminary data.</text>
</comment>
<protein>
    <submittedName>
        <fullName evidence="1">Uncharacterized protein</fullName>
    </submittedName>
</protein>
<accession>A0A9W7VZ20</accession>
<keyword evidence="2" id="KW-1185">Reference proteome</keyword>